<evidence type="ECO:0000313" key="3">
    <source>
        <dbReference type="Proteomes" id="UP000006732"/>
    </source>
</evidence>
<dbReference type="Proteomes" id="UP000006732">
    <property type="component" value="Chromosome"/>
</dbReference>
<dbReference type="InterPro" id="IPR010706">
    <property type="entry name" value="Fatty_acid_cis-trans_isomerase"/>
</dbReference>
<accession>A1AQQ2</accession>
<dbReference type="EMBL" id="CP000482">
    <property type="protein sequence ID" value="ABK99672.1"/>
    <property type="molecule type" value="Genomic_DNA"/>
</dbReference>
<dbReference type="Pfam" id="PF06934">
    <property type="entry name" value="CTI"/>
    <property type="match status" value="1"/>
</dbReference>
<dbReference type="eggNOG" id="ENOG502Z7N8">
    <property type="taxonomic scope" value="Bacteria"/>
</dbReference>
<dbReference type="RefSeq" id="WP_011735938.1">
    <property type="nucleotide sequence ID" value="NC_008609.1"/>
</dbReference>
<keyword evidence="1" id="KW-0732">Signal</keyword>
<dbReference type="KEGG" id="ppd:Ppro_2064"/>
<dbReference type="GO" id="GO:0016853">
    <property type="term" value="F:isomerase activity"/>
    <property type="evidence" value="ECO:0007669"/>
    <property type="project" value="UniProtKB-KW"/>
</dbReference>
<gene>
    <name evidence="2" type="ordered locus">Ppro_2064</name>
</gene>
<protein>
    <submittedName>
        <fullName evidence="2">Fatty acid cis/trans isomerase, putative</fullName>
    </submittedName>
</protein>
<evidence type="ECO:0000313" key="2">
    <source>
        <dbReference type="EMBL" id="ABK99672.1"/>
    </source>
</evidence>
<dbReference type="AlphaFoldDB" id="A1AQQ2"/>
<organism evidence="2 3">
    <name type="scientific">Pelobacter propionicus (strain DSM 2379 / NBRC 103807 / OttBd1)</name>
    <dbReference type="NCBI Taxonomy" id="338966"/>
    <lineage>
        <taxon>Bacteria</taxon>
        <taxon>Pseudomonadati</taxon>
        <taxon>Thermodesulfobacteriota</taxon>
        <taxon>Desulfuromonadia</taxon>
        <taxon>Desulfuromonadales</taxon>
        <taxon>Desulfuromonadaceae</taxon>
        <taxon>Pelobacter</taxon>
    </lineage>
</organism>
<keyword evidence="2" id="KW-0413">Isomerase</keyword>
<reference evidence="2 3" key="1">
    <citation type="submission" date="2006-10" db="EMBL/GenBank/DDBJ databases">
        <title>Complete sequence of chromosome of Pelobacter propionicus DSM 2379.</title>
        <authorList>
            <consortium name="US DOE Joint Genome Institute"/>
            <person name="Copeland A."/>
            <person name="Lucas S."/>
            <person name="Lapidus A."/>
            <person name="Barry K."/>
            <person name="Detter J.C."/>
            <person name="Glavina del Rio T."/>
            <person name="Hammon N."/>
            <person name="Israni S."/>
            <person name="Dalin E."/>
            <person name="Tice H."/>
            <person name="Pitluck S."/>
            <person name="Saunders E."/>
            <person name="Brettin T."/>
            <person name="Bruce D."/>
            <person name="Han C."/>
            <person name="Tapia R."/>
            <person name="Schmutz J."/>
            <person name="Larimer F."/>
            <person name="Land M."/>
            <person name="Hauser L."/>
            <person name="Kyrpides N."/>
            <person name="Kim E."/>
            <person name="Lovley D."/>
            <person name="Richardson P."/>
        </authorList>
    </citation>
    <scope>NUCLEOTIDE SEQUENCE [LARGE SCALE GENOMIC DNA]</scope>
    <source>
        <strain evidence="3">DSM 2379 / NBRC 103807 / OttBd1</strain>
    </source>
</reference>
<sequence length="784" mass="89941">MRLVTISCLIMASIAAGCALKTLPAVTVKIPTRTIEYSSEVKPILDKRCTVCHSCYNSPCQLKLDSFEGADRGASKRAIYNAARLTTMDPTRLFIDARTTEEWRKKQFFSITDSSVGNGLNDSIMIQLLSHKMKNPASSGEYHAEADDLTCSENRNELAGYLDKHPNNGMPFGFPPLKQDEFDIIAGWLVQGARGPTPDQQAQLVTPKPEDARAILRWESFLNQTDPKHAMTARYLYEHLFLAHINFATGSNEFFELVRSRTAPGQPVEVIPTVRPYDDPGPEPFFYRFRKIHSTIVHKTHMVFDLDDAQFQRINELFIQPEWLQTPHTMGYEPVMSANPFTAFEQIPPRSRYQFLLDNAHYIIMTFIHGPVCKGQIALNVIDDHFWVMFMDPDHDLSVAYPGFLRLHAGKLRMPIEKGSNQHIFSALTDEHRKAVIEFYRARQDYYAAHYYAGLDYDFIWKGNRPADAPLLTVYRHFNSASVHRGILGSLPKTMWVIDYPLLERIYYALVAGFDVYGTAGHQLAIRLYMDALRVEGESNFLDFLPPAKRKAIMKSWYKGVELKKVNYYPSLLPAGIVFTSDDPKREFIEQLVNRHLLPASGIAFDPINYLPAGTAYPQLPHNYEKREDYLRAFTALSRPGTPFFSLIKETDANLAYVRIRLKNGRDIAGSIVINRWHDNVAFMLGEDDRLDASKDSADFIPGLIGSYPNYFVDVREEELPDFFDLLANFSGSRRDLERVARYGVNRADDRLWEAYDWFQMRFMKDEPVKGGLFDLNRYFHRAR</sequence>
<proteinExistence type="predicted"/>
<keyword evidence="3" id="KW-1185">Reference proteome</keyword>
<dbReference type="STRING" id="338966.Ppro_2064"/>
<dbReference type="PROSITE" id="PS51257">
    <property type="entry name" value="PROKAR_LIPOPROTEIN"/>
    <property type="match status" value="1"/>
</dbReference>
<name>A1AQQ2_PELPD</name>
<dbReference type="HOGENOM" id="CLU_380276_0_0_7"/>
<evidence type="ECO:0000256" key="1">
    <source>
        <dbReference type="SAM" id="SignalP"/>
    </source>
</evidence>
<feature type="chain" id="PRO_5002632032" evidence="1">
    <location>
        <begin position="19"/>
        <end position="784"/>
    </location>
</feature>
<feature type="signal peptide" evidence="1">
    <location>
        <begin position="1"/>
        <end position="18"/>
    </location>
</feature>